<dbReference type="Proteomes" id="UP000244940">
    <property type="component" value="Unassembled WGS sequence"/>
</dbReference>
<accession>A0A2U2C9L4</accession>
<dbReference type="RefSeq" id="WP_109533449.1">
    <property type="nucleotide sequence ID" value="NZ_QEYD01000006.1"/>
</dbReference>
<dbReference type="InterPro" id="IPR052513">
    <property type="entry name" value="Thioester_dehydratase-like"/>
</dbReference>
<dbReference type="SUPFAM" id="SSF50249">
    <property type="entry name" value="Nucleic acid-binding proteins"/>
    <property type="match status" value="1"/>
</dbReference>
<feature type="domain" description="ChsH2 rubredoxin-like zinc ribbon" evidence="2">
    <location>
        <begin position="20"/>
        <end position="46"/>
    </location>
</feature>
<organism evidence="3 4">
    <name type="scientific">Pararhodobacter marinus</name>
    <dbReference type="NCBI Taxonomy" id="2184063"/>
    <lineage>
        <taxon>Bacteria</taxon>
        <taxon>Pseudomonadati</taxon>
        <taxon>Pseudomonadota</taxon>
        <taxon>Alphaproteobacteria</taxon>
        <taxon>Rhodobacterales</taxon>
        <taxon>Paracoccaceae</taxon>
        <taxon>Pararhodobacter</taxon>
    </lineage>
</organism>
<dbReference type="Pfam" id="PF01796">
    <property type="entry name" value="OB_ChsH2_C"/>
    <property type="match status" value="1"/>
</dbReference>
<dbReference type="OrthoDB" id="7323764at2"/>
<evidence type="ECO:0000313" key="3">
    <source>
        <dbReference type="EMBL" id="PWE28588.1"/>
    </source>
</evidence>
<dbReference type="GeneID" id="94365500"/>
<dbReference type="InterPro" id="IPR002878">
    <property type="entry name" value="ChsH2_C"/>
</dbReference>
<feature type="domain" description="ChsH2 C-terminal OB-fold" evidence="1">
    <location>
        <begin position="57"/>
        <end position="115"/>
    </location>
</feature>
<dbReference type="PANTHER" id="PTHR34075">
    <property type="entry name" value="BLR3430 PROTEIN"/>
    <property type="match status" value="1"/>
</dbReference>
<dbReference type="AlphaFoldDB" id="A0A2U2C9L4"/>
<evidence type="ECO:0000259" key="2">
    <source>
        <dbReference type="Pfam" id="PF12172"/>
    </source>
</evidence>
<gene>
    <name evidence="3" type="ORF">C4N9_11415</name>
</gene>
<comment type="caution">
    <text evidence="3">The sequence shown here is derived from an EMBL/GenBank/DDBJ whole genome shotgun (WGS) entry which is preliminary data.</text>
</comment>
<dbReference type="Pfam" id="PF12172">
    <property type="entry name" value="zf-ChsH2"/>
    <property type="match status" value="1"/>
</dbReference>
<dbReference type="EMBL" id="QEYD01000006">
    <property type="protein sequence ID" value="PWE28588.1"/>
    <property type="molecule type" value="Genomic_DNA"/>
</dbReference>
<dbReference type="InterPro" id="IPR022002">
    <property type="entry name" value="ChsH2_Znr"/>
</dbReference>
<keyword evidence="4" id="KW-1185">Reference proteome</keyword>
<dbReference type="PANTHER" id="PTHR34075:SF5">
    <property type="entry name" value="BLR3430 PROTEIN"/>
    <property type="match status" value="1"/>
</dbReference>
<dbReference type="InterPro" id="IPR012340">
    <property type="entry name" value="NA-bd_OB-fold"/>
</dbReference>
<protein>
    <recommendedName>
        <fullName evidence="5">DNA-binding protein</fullName>
    </recommendedName>
</protein>
<evidence type="ECO:0000259" key="1">
    <source>
        <dbReference type="Pfam" id="PF01796"/>
    </source>
</evidence>
<evidence type="ECO:0008006" key="5">
    <source>
        <dbReference type="Google" id="ProtNLM"/>
    </source>
</evidence>
<sequence length="130" mass="14279">MSDANLPLSPQRTAETDAYWDAANEGRLLLKRCPGTDKAFHPPRDFSPFTGRPDTEWIEAEGTGTLYSYSVSMVGGEPHCIAYVQLTEGSIILSALVDYAPSEPRIGQALKVVFRPSRDGQMLPFFTPVS</sequence>
<evidence type="ECO:0000313" key="4">
    <source>
        <dbReference type="Proteomes" id="UP000244940"/>
    </source>
</evidence>
<proteinExistence type="predicted"/>
<reference evidence="3 4" key="1">
    <citation type="submission" date="2018-05" db="EMBL/GenBank/DDBJ databases">
        <title>Pararhodobacter marina sp. nov., isolated from deep-sea water of the Indian Ocean.</title>
        <authorList>
            <person name="Lai Q.Sr."/>
            <person name="Liu X."/>
            <person name="Shao Z."/>
        </authorList>
    </citation>
    <scope>NUCLEOTIDE SEQUENCE [LARGE SCALE GENOMIC DNA]</scope>
    <source>
        <strain evidence="3 4">CIC4N-9</strain>
    </source>
</reference>
<dbReference type="Gene3D" id="6.10.30.10">
    <property type="match status" value="1"/>
</dbReference>
<name>A0A2U2C9L4_9RHOB</name>